<sequence>MSTTSITWDKQNFIEYLLFHYEFKSRISVWILNYIKADLETLERMHFVDTIVPSHQTLELSVNHAYHIGVKLTRDGETYYKNNMIFKLIATTHEPFDLKIHFEKGKRNDRYDTLLFNQLLASPSYEAYLQDLYDIHLSQPDQEHLIHELKASIDLSLQLKQEDRFKQYSHILNSIQFRNFK</sequence>
<keyword evidence="3" id="KW-1185">Reference proteome</keyword>
<dbReference type="PATRIC" id="fig|1229783.3.peg.1450"/>
<protein>
    <recommendedName>
        <fullName evidence="1">UPF0302 domain-containing protein</fullName>
    </recommendedName>
</protein>
<proteinExistence type="predicted"/>
<dbReference type="STRING" id="1229783.C273_07182"/>
<gene>
    <name evidence="2" type="ORF">C273_07182</name>
</gene>
<dbReference type="Proteomes" id="UP000009885">
    <property type="component" value="Unassembled WGS sequence"/>
</dbReference>
<dbReference type="EMBL" id="AMSQ01000010">
    <property type="protein sequence ID" value="EKU47461.1"/>
    <property type="molecule type" value="Genomic_DNA"/>
</dbReference>
<dbReference type="PIRSF" id="PIRSF007165">
    <property type="entry name" value="UCP007165"/>
    <property type="match status" value="1"/>
</dbReference>
<dbReference type="AlphaFoldDB" id="K9AN46"/>
<feature type="domain" description="UPF0302" evidence="1">
    <location>
        <begin position="9"/>
        <end position="111"/>
    </location>
</feature>
<dbReference type="Gene3D" id="3.40.1530.30">
    <property type="entry name" value="Uncharacterised family UPF0302, N-terminal domain"/>
    <property type="match status" value="1"/>
</dbReference>
<dbReference type="RefSeq" id="WP_009383767.1">
    <property type="nucleotide sequence ID" value="NZ_AMSQ01000010.1"/>
</dbReference>
<evidence type="ECO:0000259" key="1">
    <source>
        <dbReference type="Pfam" id="PF08864"/>
    </source>
</evidence>
<dbReference type="eggNOG" id="COG5582">
    <property type="taxonomic scope" value="Bacteria"/>
</dbReference>
<accession>K9AN46</accession>
<comment type="caution">
    <text evidence="2">The sequence shown here is derived from an EMBL/GenBank/DDBJ whole genome shotgun (WGS) entry which is preliminary data.</text>
</comment>
<reference evidence="2 3" key="1">
    <citation type="journal article" date="2013" name="Genome Announc.">
        <title>Genome Sequence of Staphylococcus massiliensis Strain S46, Isolated from the Surface of Healthy Human Skin.</title>
        <authorList>
            <person name="Srivastav R."/>
            <person name="Singh A."/>
            <person name="Jangir P.K."/>
            <person name="Kumari C."/>
            <person name="Muduli S."/>
            <person name="Sharma R."/>
        </authorList>
    </citation>
    <scope>NUCLEOTIDE SEQUENCE [LARGE SCALE GENOMIC DNA]</scope>
    <source>
        <strain evidence="2 3">S46</strain>
    </source>
</reference>
<name>K9AN46_9STAP</name>
<dbReference type="InterPro" id="IPR014963">
    <property type="entry name" value="UPF0302_N"/>
</dbReference>
<evidence type="ECO:0000313" key="2">
    <source>
        <dbReference type="EMBL" id="EKU47461.1"/>
    </source>
</evidence>
<dbReference type="Pfam" id="PF08864">
    <property type="entry name" value="UPF0302"/>
    <property type="match status" value="1"/>
</dbReference>
<evidence type="ECO:0000313" key="3">
    <source>
        <dbReference type="Proteomes" id="UP000009885"/>
    </source>
</evidence>
<dbReference type="InterPro" id="IPR038091">
    <property type="entry name" value="UPF0302_N_sf"/>
</dbReference>
<dbReference type="OrthoDB" id="2155814at2"/>
<organism evidence="2 3">
    <name type="scientific">Staphylococcus massiliensis S46</name>
    <dbReference type="NCBI Taxonomy" id="1229783"/>
    <lineage>
        <taxon>Bacteria</taxon>
        <taxon>Bacillati</taxon>
        <taxon>Bacillota</taxon>
        <taxon>Bacilli</taxon>
        <taxon>Bacillales</taxon>
        <taxon>Staphylococcaceae</taxon>
        <taxon>Staphylococcus</taxon>
    </lineage>
</organism>
<dbReference type="InterPro" id="IPR011188">
    <property type="entry name" value="UPF0302"/>
</dbReference>